<name>A0AA41Q876_9ACTN</name>
<feature type="compositionally biased region" description="Basic and acidic residues" evidence="1">
    <location>
        <begin position="60"/>
        <end position="77"/>
    </location>
</feature>
<keyword evidence="2" id="KW-0732">Signal</keyword>
<evidence type="ECO:0000256" key="1">
    <source>
        <dbReference type="SAM" id="MobiDB-lite"/>
    </source>
</evidence>
<evidence type="ECO:0000256" key="2">
    <source>
        <dbReference type="SAM" id="SignalP"/>
    </source>
</evidence>
<evidence type="ECO:0000313" key="4">
    <source>
        <dbReference type="Proteomes" id="UP001165378"/>
    </source>
</evidence>
<dbReference type="Proteomes" id="UP001165378">
    <property type="component" value="Unassembled WGS sequence"/>
</dbReference>
<keyword evidence="4" id="KW-1185">Reference proteome</keyword>
<feature type="compositionally biased region" description="Low complexity" evidence="1">
    <location>
        <begin position="34"/>
        <end position="46"/>
    </location>
</feature>
<gene>
    <name evidence="3" type="ORF">LZ495_32890</name>
</gene>
<feature type="signal peptide" evidence="2">
    <location>
        <begin position="1"/>
        <end position="25"/>
    </location>
</feature>
<dbReference type="RefSeq" id="WP_235056703.1">
    <property type="nucleotide sequence ID" value="NZ_JAKFHA010000028.1"/>
</dbReference>
<accession>A0AA41Q876</accession>
<proteinExistence type="predicted"/>
<dbReference type="PROSITE" id="PS51257">
    <property type="entry name" value="PROKAR_LIPOPROTEIN"/>
    <property type="match status" value="1"/>
</dbReference>
<protein>
    <recommendedName>
        <fullName evidence="5">Lipoprotein</fullName>
    </recommendedName>
</protein>
<feature type="chain" id="PRO_5041457832" description="Lipoprotein" evidence="2">
    <location>
        <begin position="26"/>
        <end position="277"/>
    </location>
</feature>
<dbReference type="EMBL" id="JAKFHA010000028">
    <property type="protein sequence ID" value="MCF2531987.1"/>
    <property type="molecule type" value="Genomic_DNA"/>
</dbReference>
<comment type="caution">
    <text evidence="3">The sequence shown here is derived from an EMBL/GenBank/DDBJ whole genome shotgun (WGS) entry which is preliminary data.</text>
</comment>
<reference evidence="3" key="1">
    <citation type="submission" date="2022-01" db="EMBL/GenBank/DDBJ databases">
        <title>Genome-Based Taxonomic Classification of the Phylum Actinobacteria.</title>
        <authorList>
            <person name="Gao Y."/>
        </authorList>
    </citation>
    <scope>NUCLEOTIDE SEQUENCE</scope>
    <source>
        <strain evidence="3">KLBMP 8922</strain>
    </source>
</reference>
<evidence type="ECO:0008006" key="5">
    <source>
        <dbReference type="Google" id="ProtNLM"/>
    </source>
</evidence>
<dbReference type="AlphaFoldDB" id="A0AA41Q876"/>
<organism evidence="3 4">
    <name type="scientific">Yinghuangia soli</name>
    <dbReference type="NCBI Taxonomy" id="2908204"/>
    <lineage>
        <taxon>Bacteria</taxon>
        <taxon>Bacillati</taxon>
        <taxon>Actinomycetota</taxon>
        <taxon>Actinomycetes</taxon>
        <taxon>Kitasatosporales</taxon>
        <taxon>Streptomycetaceae</taxon>
        <taxon>Yinghuangia</taxon>
    </lineage>
</organism>
<evidence type="ECO:0000313" key="3">
    <source>
        <dbReference type="EMBL" id="MCF2531987.1"/>
    </source>
</evidence>
<feature type="region of interest" description="Disordered" evidence="1">
    <location>
        <begin position="28"/>
        <end position="77"/>
    </location>
</feature>
<sequence>MTKHILGKRIGVLVAAGAVAVLATACESKDADAKSSGSTSTTAAAPGTGGETPAGGKADGTAKPEDKGDAGSKGGDKGKYAAELNTYLKTTSQAAHVLEVRAEKQMGTDYTVTINTSLDPADGAALEQAAASMDAGEKLTNAAEEWIQAHGDLKVVYIEVLDKNKGTVGNENLDNKPKDKAANQAYAAEVLAALKATANGAQVEEVFVFAGPVGAKLVVDTAIAAENGDVDADLARMEKAEELAKEALQYVQDHTQVKVTYIEILDTEKGLAGNENV</sequence>